<protein>
    <recommendedName>
        <fullName evidence="1">ABM domain-containing protein</fullName>
    </recommendedName>
</protein>
<name>A0ABR7S522_AQUAC</name>
<organism evidence="2 3">
    <name type="scientific">Aquipseudomonas alcaligenes</name>
    <name type="common">Pseudomonas alcaligenes</name>
    <dbReference type="NCBI Taxonomy" id="43263"/>
    <lineage>
        <taxon>Bacteria</taxon>
        <taxon>Pseudomonadati</taxon>
        <taxon>Pseudomonadota</taxon>
        <taxon>Gammaproteobacteria</taxon>
        <taxon>Pseudomonadales</taxon>
        <taxon>Pseudomonadaceae</taxon>
        <taxon>Aquipseudomonas</taxon>
    </lineage>
</organism>
<accession>A0ABR7S522</accession>
<feature type="domain" description="ABM" evidence="1">
    <location>
        <begin position="7"/>
        <end position="96"/>
    </location>
</feature>
<reference evidence="2 3" key="1">
    <citation type="submission" date="2016-06" db="EMBL/GenBank/DDBJ databases">
        <authorList>
            <person name="Ramos C."/>
            <person name="Pintado A."/>
            <person name="Crespo-Gomez J.I."/>
        </authorList>
    </citation>
    <scope>NUCLEOTIDE SEQUENCE [LARGE SCALE GENOMIC DNA]</scope>
    <source>
        <strain evidence="2 3">AVO110</strain>
    </source>
</reference>
<dbReference type="EMBL" id="LZEU01000001">
    <property type="protein sequence ID" value="MBC9251822.1"/>
    <property type="molecule type" value="Genomic_DNA"/>
</dbReference>
<evidence type="ECO:0000313" key="3">
    <source>
        <dbReference type="Proteomes" id="UP000744555"/>
    </source>
</evidence>
<evidence type="ECO:0000259" key="1">
    <source>
        <dbReference type="PROSITE" id="PS51725"/>
    </source>
</evidence>
<dbReference type="InterPro" id="IPR011008">
    <property type="entry name" value="Dimeric_a/b-barrel"/>
</dbReference>
<dbReference type="RefSeq" id="WP_187807309.1">
    <property type="nucleotide sequence ID" value="NZ_LZEU01000001.1"/>
</dbReference>
<proteinExistence type="predicted"/>
<sequence length="104" mass="11671">MADHQTILSQALILARRGAGAELQQQLDQLVVRARSEQGCLAYELLHDAQRPELWQLRGLWHSPQALQLHLQQPHLQVLGQLTGRGLIRQLSLSSSPWRVAGTL</sequence>
<dbReference type="Proteomes" id="UP000744555">
    <property type="component" value="Unassembled WGS sequence"/>
</dbReference>
<dbReference type="Pfam" id="PF03992">
    <property type="entry name" value="ABM"/>
    <property type="match status" value="1"/>
</dbReference>
<dbReference type="PROSITE" id="PS51725">
    <property type="entry name" value="ABM"/>
    <property type="match status" value="1"/>
</dbReference>
<dbReference type="Gene3D" id="3.30.70.100">
    <property type="match status" value="1"/>
</dbReference>
<gene>
    <name evidence="2" type="ORF">A9179_16245</name>
</gene>
<dbReference type="SUPFAM" id="SSF54909">
    <property type="entry name" value="Dimeric alpha+beta barrel"/>
    <property type="match status" value="1"/>
</dbReference>
<evidence type="ECO:0000313" key="2">
    <source>
        <dbReference type="EMBL" id="MBC9251822.1"/>
    </source>
</evidence>
<keyword evidence="3" id="KW-1185">Reference proteome</keyword>
<comment type="caution">
    <text evidence="2">The sequence shown here is derived from an EMBL/GenBank/DDBJ whole genome shotgun (WGS) entry which is preliminary data.</text>
</comment>
<dbReference type="InterPro" id="IPR007138">
    <property type="entry name" value="ABM_dom"/>
</dbReference>